<dbReference type="EMBL" id="JAHLJV010000001">
    <property type="protein sequence ID" value="KAK1600213.1"/>
    <property type="molecule type" value="Genomic_DNA"/>
</dbReference>
<comment type="caution">
    <text evidence="1">The sequence shown here is derived from an EMBL/GenBank/DDBJ whole genome shotgun (WGS) entry which is preliminary data.</text>
</comment>
<reference evidence="1" key="1">
    <citation type="submission" date="2021-06" db="EMBL/GenBank/DDBJ databases">
        <title>Comparative genomics, transcriptomics and evolutionary studies reveal genomic signatures of adaptation to plant cell wall in hemibiotrophic fungi.</title>
        <authorList>
            <consortium name="DOE Joint Genome Institute"/>
            <person name="Baroncelli R."/>
            <person name="Diaz J.F."/>
            <person name="Benocci T."/>
            <person name="Peng M."/>
            <person name="Battaglia E."/>
            <person name="Haridas S."/>
            <person name="Andreopoulos W."/>
            <person name="Labutti K."/>
            <person name="Pangilinan J."/>
            <person name="Floch G.L."/>
            <person name="Makela M.R."/>
            <person name="Henrissat B."/>
            <person name="Grigoriev I.V."/>
            <person name="Crouch J.A."/>
            <person name="De Vries R.P."/>
            <person name="Sukno S.A."/>
            <person name="Thon M.R."/>
        </authorList>
    </citation>
    <scope>NUCLEOTIDE SEQUENCE</scope>
    <source>
        <strain evidence="1">CBS 125086</strain>
    </source>
</reference>
<organism evidence="1 2">
    <name type="scientific">Colletotrichum navitas</name>
    <dbReference type="NCBI Taxonomy" id="681940"/>
    <lineage>
        <taxon>Eukaryota</taxon>
        <taxon>Fungi</taxon>
        <taxon>Dikarya</taxon>
        <taxon>Ascomycota</taxon>
        <taxon>Pezizomycotina</taxon>
        <taxon>Sordariomycetes</taxon>
        <taxon>Hypocreomycetidae</taxon>
        <taxon>Glomerellales</taxon>
        <taxon>Glomerellaceae</taxon>
        <taxon>Colletotrichum</taxon>
        <taxon>Colletotrichum graminicola species complex</taxon>
    </lineage>
</organism>
<dbReference type="AlphaFoldDB" id="A0AAD8VCL2"/>
<protein>
    <submittedName>
        <fullName evidence="1">Uncharacterized protein</fullName>
    </submittedName>
</protein>
<dbReference type="GeneID" id="85446896"/>
<proteinExistence type="predicted"/>
<name>A0AAD8VCL2_9PEZI</name>
<sequence length="123" mass="13685">MQMAARIEATFTYSCLFISFATSWLGNSDPLLINEIAHSKQRFIANALFILGYKSSGIQCFRPSCLLTNFKGTSDVTVTQCSTVVTIFINTFVNLPSLEVLHCLHFDACYSVGQYKSDADHKV</sequence>
<dbReference type="RefSeq" id="XP_060420709.1">
    <property type="nucleotide sequence ID" value="XM_060562656.1"/>
</dbReference>
<gene>
    <name evidence="1" type="ORF">LY79DRAFT_654706</name>
</gene>
<evidence type="ECO:0000313" key="1">
    <source>
        <dbReference type="EMBL" id="KAK1600213.1"/>
    </source>
</evidence>
<dbReference type="Proteomes" id="UP001230504">
    <property type="component" value="Unassembled WGS sequence"/>
</dbReference>
<keyword evidence="2" id="KW-1185">Reference proteome</keyword>
<accession>A0AAD8VCL2</accession>
<evidence type="ECO:0000313" key="2">
    <source>
        <dbReference type="Proteomes" id="UP001230504"/>
    </source>
</evidence>